<name>A0A8S1RPI3_9CILI</name>
<dbReference type="AlphaFoldDB" id="A0A8S1RPI3"/>
<evidence type="ECO:0000313" key="2">
    <source>
        <dbReference type="EMBL" id="CAD8129263.1"/>
    </source>
</evidence>
<sequence length="320" mass="38247">MKKLSQLNKQTRNFFFDKLQLLQTLLVIWFVYQINQILNSNSKSQNQYQINKKNNEYLFEYDYKIGWILCFFQPFIWVDRIKSIYKSVFGEMATIIILAFVFVYSLNQLMIWGSGQMIYKVLTQQKLISEGSYLEQVFLKKDPHQFVDLVFNSTINPFDNNQMTIIPLLSISKEGMGYQLDYQVHEQQKTIQVDLNNLLYNAFTIQTSIELPLDTIFSSELQIYTNYELMEINLGYLFESSEEYIINKGYTSSIYTYSKDYYTKLYYNYFGNKEPIASITLEMDISISYVRNQYPTISKFWLTQVQQFKQYYQLDTYVML</sequence>
<feature type="transmembrane region" description="Helical" evidence="1">
    <location>
        <begin position="88"/>
        <end position="106"/>
    </location>
</feature>
<accession>A0A8S1RPI3</accession>
<protein>
    <recommendedName>
        <fullName evidence="4">Transmembrane protein</fullName>
    </recommendedName>
</protein>
<evidence type="ECO:0008006" key="4">
    <source>
        <dbReference type="Google" id="ProtNLM"/>
    </source>
</evidence>
<keyword evidence="1" id="KW-0472">Membrane</keyword>
<dbReference type="Proteomes" id="UP000692954">
    <property type="component" value="Unassembled WGS sequence"/>
</dbReference>
<proteinExistence type="predicted"/>
<evidence type="ECO:0000256" key="1">
    <source>
        <dbReference type="SAM" id="Phobius"/>
    </source>
</evidence>
<keyword evidence="1" id="KW-1133">Transmembrane helix</keyword>
<reference evidence="2" key="1">
    <citation type="submission" date="2021-01" db="EMBL/GenBank/DDBJ databases">
        <authorList>
            <consortium name="Genoscope - CEA"/>
            <person name="William W."/>
        </authorList>
    </citation>
    <scope>NUCLEOTIDE SEQUENCE</scope>
</reference>
<keyword evidence="3" id="KW-1185">Reference proteome</keyword>
<evidence type="ECO:0000313" key="3">
    <source>
        <dbReference type="Proteomes" id="UP000692954"/>
    </source>
</evidence>
<keyword evidence="1" id="KW-0812">Transmembrane</keyword>
<organism evidence="2 3">
    <name type="scientific">Paramecium sonneborni</name>
    <dbReference type="NCBI Taxonomy" id="65129"/>
    <lineage>
        <taxon>Eukaryota</taxon>
        <taxon>Sar</taxon>
        <taxon>Alveolata</taxon>
        <taxon>Ciliophora</taxon>
        <taxon>Intramacronucleata</taxon>
        <taxon>Oligohymenophorea</taxon>
        <taxon>Peniculida</taxon>
        <taxon>Parameciidae</taxon>
        <taxon>Paramecium</taxon>
    </lineage>
</organism>
<dbReference type="EMBL" id="CAJJDN010000213">
    <property type="protein sequence ID" value="CAD8129263.1"/>
    <property type="molecule type" value="Genomic_DNA"/>
</dbReference>
<gene>
    <name evidence="2" type="ORF">PSON_ATCC_30995.1.T2130004</name>
</gene>
<comment type="caution">
    <text evidence="2">The sequence shown here is derived from an EMBL/GenBank/DDBJ whole genome shotgun (WGS) entry which is preliminary data.</text>
</comment>